<dbReference type="Pfam" id="PF00842">
    <property type="entry name" value="Ala_racemase_C"/>
    <property type="match status" value="1"/>
</dbReference>
<protein>
    <recommendedName>
        <fullName evidence="4">Alanine racemase</fullName>
        <ecNumber evidence="4">5.1.1.1</ecNumber>
    </recommendedName>
</protein>
<accession>A0ABQ6A125</accession>
<evidence type="ECO:0000256" key="4">
    <source>
        <dbReference type="HAMAP-Rule" id="MF_01201"/>
    </source>
</evidence>
<dbReference type="SUPFAM" id="SSF50621">
    <property type="entry name" value="Alanine racemase C-terminal domain-like"/>
    <property type="match status" value="1"/>
</dbReference>
<evidence type="ECO:0000256" key="3">
    <source>
        <dbReference type="ARBA" id="ARBA00023235"/>
    </source>
</evidence>
<dbReference type="NCBIfam" id="TIGR00492">
    <property type="entry name" value="alr"/>
    <property type="match status" value="1"/>
</dbReference>
<comment type="catalytic activity">
    <reaction evidence="4">
        <text>L-alanine = D-alanine</text>
        <dbReference type="Rhea" id="RHEA:20249"/>
        <dbReference type="ChEBI" id="CHEBI:57416"/>
        <dbReference type="ChEBI" id="CHEBI:57972"/>
        <dbReference type="EC" id="5.1.1.1"/>
    </reaction>
</comment>
<dbReference type="InterPro" id="IPR001608">
    <property type="entry name" value="Ala_racemase_N"/>
</dbReference>
<name>A0ABQ6A125_9GAMM</name>
<sequence>MARPLVAEINLAALRHNYQLALSQSATSSALAVVKANAYGHGAVKVAKTLADLAPAFAVASIEEANELVTAGITQPITLLEGFFDASELPTIFANSYQPLIHNHWQVTELIHYLAEHPQAKASLSLWLKVDTGMHRLGFSPEQTADIYTQLKDLAAIKEITLTSHFACADDLTSQATNQQLKLLTDLQKQLACPISIANSPATLGWPASQTGYLRPGIMLYGASPFAPGHLLGDQLQTVMTLKSQLISVRDLPAGEPVGYGARFVTQKPTRIGVVACGYGDGYPRQAIDGTPALVKGIKCQLAGRVSMDMLTLDLTNCPNAQVGDEVILWGENLSVNEVASYCDTISYTLLTCLLPRVKRQYINDVSEE</sequence>
<dbReference type="InterPro" id="IPR020622">
    <property type="entry name" value="Ala_racemase_pyridoxalP-BS"/>
</dbReference>
<feature type="binding site" evidence="4">
    <location>
        <position position="136"/>
    </location>
    <ligand>
        <name>substrate</name>
    </ligand>
</feature>
<dbReference type="SMART" id="SM01005">
    <property type="entry name" value="Ala_racemase_C"/>
    <property type="match status" value="1"/>
</dbReference>
<comment type="cofactor">
    <cofactor evidence="1 4">
        <name>pyridoxal 5'-phosphate</name>
        <dbReference type="ChEBI" id="CHEBI:597326"/>
    </cofactor>
</comment>
<comment type="pathway">
    <text evidence="4">Amino-acid biosynthesis; D-alanine biosynthesis; D-alanine from L-alanine: step 1/1.</text>
</comment>
<dbReference type="PANTHER" id="PTHR30511:SF0">
    <property type="entry name" value="ALANINE RACEMASE, CATABOLIC-RELATED"/>
    <property type="match status" value="1"/>
</dbReference>
<dbReference type="CDD" id="cd06827">
    <property type="entry name" value="PLPDE_III_AR_proteobact"/>
    <property type="match status" value="1"/>
</dbReference>
<dbReference type="RefSeq" id="WP_027851448.1">
    <property type="nucleotide sequence ID" value="NZ_BSOR01000041.1"/>
</dbReference>
<dbReference type="InterPro" id="IPR009006">
    <property type="entry name" value="Ala_racemase/Decarboxylase_C"/>
</dbReference>
<feature type="domain" description="Alanine racemase C-terminal" evidence="5">
    <location>
        <begin position="239"/>
        <end position="363"/>
    </location>
</feature>
<reference evidence="7" key="1">
    <citation type="journal article" date="2019" name="Int. J. Syst. Evol. Microbiol.">
        <title>The Global Catalogue of Microorganisms (GCM) 10K type strain sequencing project: providing services to taxonomists for standard genome sequencing and annotation.</title>
        <authorList>
            <consortium name="The Broad Institute Genomics Platform"/>
            <consortium name="The Broad Institute Genome Sequencing Center for Infectious Disease"/>
            <person name="Wu L."/>
            <person name="Ma J."/>
        </authorList>
    </citation>
    <scope>NUCLEOTIDE SEQUENCE [LARGE SCALE GENOMIC DNA]</scope>
    <source>
        <strain evidence="7">NBRC 100033</strain>
    </source>
</reference>
<feature type="modified residue" description="N6-(pyridoxal phosphate)lysine" evidence="4">
    <location>
        <position position="35"/>
    </location>
</feature>
<comment type="caution">
    <text evidence="6">The sequence shown here is derived from an EMBL/GenBank/DDBJ whole genome shotgun (WGS) entry which is preliminary data.</text>
</comment>
<evidence type="ECO:0000256" key="2">
    <source>
        <dbReference type="ARBA" id="ARBA00022898"/>
    </source>
</evidence>
<dbReference type="PANTHER" id="PTHR30511">
    <property type="entry name" value="ALANINE RACEMASE"/>
    <property type="match status" value="1"/>
</dbReference>
<dbReference type="InterPro" id="IPR029066">
    <property type="entry name" value="PLP-binding_barrel"/>
</dbReference>
<comment type="similarity">
    <text evidence="4">Belongs to the alanine racemase family.</text>
</comment>
<dbReference type="Proteomes" id="UP001156682">
    <property type="component" value="Unassembled WGS sequence"/>
</dbReference>
<proteinExistence type="inferred from homology"/>
<gene>
    <name evidence="6" type="primary">alr</name>
    <name evidence="6" type="ORF">GCM10007878_24150</name>
</gene>
<evidence type="ECO:0000259" key="5">
    <source>
        <dbReference type="SMART" id="SM01005"/>
    </source>
</evidence>
<dbReference type="HAMAP" id="MF_01201">
    <property type="entry name" value="Ala_racemase"/>
    <property type="match status" value="1"/>
</dbReference>
<dbReference type="Gene3D" id="3.20.20.10">
    <property type="entry name" value="Alanine racemase"/>
    <property type="match status" value="1"/>
</dbReference>
<dbReference type="PRINTS" id="PR00992">
    <property type="entry name" value="ALARACEMASE"/>
</dbReference>
<dbReference type="Pfam" id="PF01168">
    <property type="entry name" value="Ala_racemase_N"/>
    <property type="match status" value="1"/>
</dbReference>
<feature type="active site" description="Proton acceptor; specific for L-alanine" evidence="4">
    <location>
        <position position="260"/>
    </location>
</feature>
<dbReference type="InterPro" id="IPR011079">
    <property type="entry name" value="Ala_racemase_C"/>
</dbReference>
<dbReference type="InterPro" id="IPR000821">
    <property type="entry name" value="Ala_racemase"/>
</dbReference>
<keyword evidence="3 4" id="KW-0413">Isomerase</keyword>
<evidence type="ECO:0000313" key="7">
    <source>
        <dbReference type="Proteomes" id="UP001156682"/>
    </source>
</evidence>
<dbReference type="SUPFAM" id="SSF51419">
    <property type="entry name" value="PLP-binding barrel"/>
    <property type="match status" value="1"/>
</dbReference>
<comment type="function">
    <text evidence="4">Catalyzes the interconversion of L-alanine and D-alanine. May also act on other amino acids.</text>
</comment>
<keyword evidence="7" id="KW-1185">Reference proteome</keyword>
<evidence type="ECO:0000256" key="1">
    <source>
        <dbReference type="ARBA" id="ARBA00001933"/>
    </source>
</evidence>
<dbReference type="EMBL" id="BSOR01000041">
    <property type="protein sequence ID" value="GLR64977.1"/>
    <property type="molecule type" value="Genomic_DNA"/>
</dbReference>
<feature type="binding site" evidence="4">
    <location>
        <position position="308"/>
    </location>
    <ligand>
        <name>substrate</name>
    </ligand>
</feature>
<feature type="active site" description="Proton acceptor; specific for D-alanine" evidence="4">
    <location>
        <position position="35"/>
    </location>
</feature>
<evidence type="ECO:0000313" key="6">
    <source>
        <dbReference type="EMBL" id="GLR64977.1"/>
    </source>
</evidence>
<dbReference type="Gene3D" id="2.40.37.10">
    <property type="entry name" value="Lyase, Ornithine Decarboxylase, Chain A, domain 1"/>
    <property type="match status" value="1"/>
</dbReference>
<dbReference type="EC" id="5.1.1.1" evidence="4"/>
<keyword evidence="2 4" id="KW-0663">Pyridoxal phosphate</keyword>
<organism evidence="6 7">
    <name type="scientific">Marinospirillum insulare</name>
    <dbReference type="NCBI Taxonomy" id="217169"/>
    <lineage>
        <taxon>Bacteria</taxon>
        <taxon>Pseudomonadati</taxon>
        <taxon>Pseudomonadota</taxon>
        <taxon>Gammaproteobacteria</taxon>
        <taxon>Oceanospirillales</taxon>
        <taxon>Oceanospirillaceae</taxon>
        <taxon>Marinospirillum</taxon>
    </lineage>
</organism>
<dbReference type="PROSITE" id="PS00395">
    <property type="entry name" value="ALANINE_RACEMASE"/>
    <property type="match status" value="1"/>
</dbReference>